<evidence type="ECO:0000259" key="1">
    <source>
        <dbReference type="Pfam" id="PF12146"/>
    </source>
</evidence>
<dbReference type="OrthoDB" id="2498029at2759"/>
<reference evidence="2 3" key="1">
    <citation type="submission" date="2019-08" db="EMBL/GenBank/DDBJ databases">
        <title>Draft genome sequences of two oriental melons (Cucumis melo L. var makuwa).</title>
        <authorList>
            <person name="Kwon S.-Y."/>
        </authorList>
    </citation>
    <scope>NUCLEOTIDE SEQUENCE [LARGE SCALE GENOMIC DNA]</scope>
    <source>
        <strain evidence="3">cv. SW 3</strain>
        <tissue evidence="2">Leaf</tissue>
    </source>
</reference>
<dbReference type="Pfam" id="PF12146">
    <property type="entry name" value="Hydrolase_4"/>
    <property type="match status" value="1"/>
</dbReference>
<gene>
    <name evidence="2" type="ORF">E6C27_scaffold2406G00090</name>
</gene>
<dbReference type="InterPro" id="IPR029058">
    <property type="entry name" value="AB_hydrolase_fold"/>
</dbReference>
<proteinExistence type="predicted"/>
<dbReference type="InterPro" id="IPR022742">
    <property type="entry name" value="Hydrolase_4"/>
</dbReference>
<dbReference type="AlphaFoldDB" id="A0A5A7V6I0"/>
<dbReference type="STRING" id="1194695.A0A5A7V6I0"/>
<feature type="domain" description="Serine aminopeptidase S33" evidence="1">
    <location>
        <begin position="65"/>
        <end position="112"/>
    </location>
</feature>
<comment type="caution">
    <text evidence="2">The sequence shown here is derived from an EMBL/GenBank/DDBJ whole genome shotgun (WGS) entry which is preliminary data.</text>
</comment>
<dbReference type="SUPFAM" id="SSF53474">
    <property type="entry name" value="alpha/beta-Hydrolases"/>
    <property type="match status" value="1"/>
</dbReference>
<dbReference type="Proteomes" id="UP000321393">
    <property type="component" value="Unassembled WGS sequence"/>
</dbReference>
<dbReference type="Pfam" id="PF12622">
    <property type="entry name" value="NpwBP"/>
    <property type="match status" value="1"/>
</dbReference>
<evidence type="ECO:0000313" key="2">
    <source>
        <dbReference type="EMBL" id="KAA0062854.1"/>
    </source>
</evidence>
<evidence type="ECO:0000313" key="3">
    <source>
        <dbReference type="Proteomes" id="UP000321393"/>
    </source>
</evidence>
<dbReference type="Gene3D" id="3.40.50.1820">
    <property type="entry name" value="alpha/beta hydrolase"/>
    <property type="match status" value="1"/>
</dbReference>
<name>A0A5A7V6I0_CUCMM</name>
<dbReference type="EMBL" id="SSTE01004003">
    <property type="protein sequence ID" value="KAA0062854.1"/>
    <property type="molecule type" value="Genomic_DNA"/>
</dbReference>
<accession>A0A5A7V6I0</accession>
<organism evidence="2 3">
    <name type="scientific">Cucumis melo var. makuwa</name>
    <name type="common">Oriental melon</name>
    <dbReference type="NCBI Taxonomy" id="1194695"/>
    <lineage>
        <taxon>Eukaryota</taxon>
        <taxon>Viridiplantae</taxon>
        <taxon>Streptophyta</taxon>
        <taxon>Embryophyta</taxon>
        <taxon>Tracheophyta</taxon>
        <taxon>Spermatophyta</taxon>
        <taxon>Magnoliopsida</taxon>
        <taxon>eudicotyledons</taxon>
        <taxon>Gunneridae</taxon>
        <taxon>Pentapetalae</taxon>
        <taxon>rosids</taxon>
        <taxon>fabids</taxon>
        <taxon>Cucurbitales</taxon>
        <taxon>Cucurbitaceae</taxon>
        <taxon>Benincaseae</taxon>
        <taxon>Cucumis</taxon>
    </lineage>
</organism>
<sequence length="185" mass="20855">MSYLILLAHFKCFHLGPPKRRTIEEEEEKGKHLNSEDSIYHHPTLNPTGALPPEKPSIFKSSIGIARKLALSGYDVFSMDCLGFGLSEGLDGFIPSLDRIVDDVIERYSKVKVFGGAVALKLSWPKTLVKKWFNLKNKVEDFVSDDIGYRGGGDEEWRSNCSKRETCGWLRMDVVDGFGCLYFEG</sequence>
<protein>
    <submittedName>
        <fullName evidence="2">Type I inositol polyphosphate 5-phosphatase 4</fullName>
    </submittedName>
</protein>